<protein>
    <submittedName>
        <fullName evidence="1">Uncharacterized protein</fullName>
    </submittedName>
</protein>
<accession>A0A2A2TCJ1</accession>
<gene>
    <name evidence="1" type="ORF">CK510_25170</name>
</gene>
<reference evidence="1 2" key="1">
    <citation type="submission" date="2017-08" db="EMBL/GenBank/DDBJ databases">
        <title>Draft genome sequence of filamentous cyanobacterium Calothrix elsteri CCALA 953.</title>
        <authorList>
            <person name="Gagunashvili A.N."/>
            <person name="Elster J."/>
            <person name="Andresson O.S."/>
        </authorList>
    </citation>
    <scope>NUCLEOTIDE SEQUENCE [LARGE SCALE GENOMIC DNA]</scope>
    <source>
        <strain evidence="1 2">CCALA 953</strain>
    </source>
</reference>
<comment type="caution">
    <text evidence="1">The sequence shown here is derived from an EMBL/GenBank/DDBJ whole genome shotgun (WGS) entry which is preliminary data.</text>
</comment>
<evidence type="ECO:0000313" key="1">
    <source>
        <dbReference type="EMBL" id="PAX51368.1"/>
    </source>
</evidence>
<organism evidence="1 2">
    <name type="scientific">Brunnivagina elsteri CCALA 953</name>
    <dbReference type="NCBI Taxonomy" id="987040"/>
    <lineage>
        <taxon>Bacteria</taxon>
        <taxon>Bacillati</taxon>
        <taxon>Cyanobacteriota</taxon>
        <taxon>Cyanophyceae</taxon>
        <taxon>Nostocales</taxon>
        <taxon>Calotrichaceae</taxon>
        <taxon>Brunnivagina</taxon>
    </lineage>
</organism>
<name>A0A2A2TCJ1_9CYAN</name>
<proteinExistence type="predicted"/>
<dbReference type="Proteomes" id="UP000218238">
    <property type="component" value="Unassembled WGS sequence"/>
</dbReference>
<dbReference type="AlphaFoldDB" id="A0A2A2TCJ1"/>
<dbReference type="EMBL" id="NTFS01000409">
    <property type="protein sequence ID" value="PAX51368.1"/>
    <property type="molecule type" value="Genomic_DNA"/>
</dbReference>
<dbReference type="RefSeq" id="WP_095724281.1">
    <property type="nucleotide sequence ID" value="NZ_NTFS01000409.1"/>
</dbReference>
<dbReference type="InterPro" id="IPR032801">
    <property type="entry name" value="PXL2A/B/C"/>
</dbReference>
<dbReference type="Pfam" id="PF13911">
    <property type="entry name" value="AhpC-TSA_2"/>
    <property type="match status" value="1"/>
</dbReference>
<keyword evidence="2" id="KW-1185">Reference proteome</keyword>
<dbReference type="OrthoDB" id="538741at2"/>
<sequence length="264" mass="29600">MNTQTRSNSPDIYSILSQTQRLRVSDGQIKPVLDGCSNTSQLLVLIWSQLGDFDNLEYAWWLQREKELLSSRGITIRAIGIGNRNSGVKFCEYTGFPQEWLFVDAIAEIHAILGLYRGLSIQFPILSTSQKAWLNLMLMCAGIGSPGTLKEVFRGYTGDRKAPQLIADSEVVDGTHLPPIKGSFFSNAVGEGFQRPFELATLRLRNMTEVLSNWNTYVPNSSYLTQRGGTFLFDSQGKLIYEHRDRGILGFAENMSNPLTCLFV</sequence>
<evidence type="ECO:0000313" key="2">
    <source>
        <dbReference type="Proteomes" id="UP000218238"/>
    </source>
</evidence>